<feature type="compositionally biased region" description="Basic and acidic residues" evidence="1">
    <location>
        <begin position="12"/>
        <end position="24"/>
    </location>
</feature>
<feature type="region of interest" description="Disordered" evidence="1">
    <location>
        <begin position="73"/>
        <end position="126"/>
    </location>
</feature>
<evidence type="ECO:0000313" key="4">
    <source>
        <dbReference type="Proteomes" id="UP000500938"/>
    </source>
</evidence>
<dbReference type="RefSeq" id="WP_171225646.1">
    <property type="nucleotide sequence ID" value="NZ_CP053085.1"/>
</dbReference>
<evidence type="ECO:0000259" key="2">
    <source>
        <dbReference type="Pfam" id="PF13276"/>
    </source>
</evidence>
<feature type="region of interest" description="Disordered" evidence="1">
    <location>
        <begin position="1"/>
        <end position="24"/>
    </location>
</feature>
<reference evidence="3 4" key="1">
    <citation type="submission" date="2020-05" db="EMBL/GenBank/DDBJ databases">
        <title>Complete genome sequence of Gemmatimonas greenlandica TET16.</title>
        <authorList>
            <person name="Zeng Y."/>
        </authorList>
    </citation>
    <scope>NUCLEOTIDE SEQUENCE [LARGE SCALE GENOMIC DNA]</scope>
    <source>
        <strain evidence="3 4">TET16</strain>
    </source>
</reference>
<dbReference type="Pfam" id="PF13276">
    <property type="entry name" value="HTH_21"/>
    <property type="match status" value="1"/>
</dbReference>
<keyword evidence="4" id="KW-1185">Reference proteome</keyword>
<feature type="compositionally biased region" description="Low complexity" evidence="1">
    <location>
        <begin position="108"/>
        <end position="126"/>
    </location>
</feature>
<name>A0A6M4IVJ2_9BACT</name>
<feature type="domain" description="HTH-like" evidence="2">
    <location>
        <begin position="24"/>
        <end position="68"/>
    </location>
</feature>
<dbReference type="InterPro" id="IPR025948">
    <property type="entry name" value="HTH-like_dom"/>
</dbReference>
<organism evidence="3 4">
    <name type="scientific">Gemmatimonas groenlandica</name>
    <dbReference type="NCBI Taxonomy" id="2732249"/>
    <lineage>
        <taxon>Bacteria</taxon>
        <taxon>Pseudomonadati</taxon>
        <taxon>Gemmatimonadota</taxon>
        <taxon>Gemmatimonadia</taxon>
        <taxon>Gemmatimonadales</taxon>
        <taxon>Gemmatimonadaceae</taxon>
        <taxon>Gemmatimonas</taxon>
    </lineage>
</organism>
<dbReference type="Proteomes" id="UP000500938">
    <property type="component" value="Chromosome"/>
</dbReference>
<evidence type="ECO:0000256" key="1">
    <source>
        <dbReference type="SAM" id="MobiDB-lite"/>
    </source>
</evidence>
<dbReference type="AlphaFoldDB" id="A0A6M4IVJ2"/>
<dbReference type="KEGG" id="ggr:HKW67_12180"/>
<dbReference type="EMBL" id="CP053085">
    <property type="protein sequence ID" value="QJR36211.1"/>
    <property type="molecule type" value="Genomic_DNA"/>
</dbReference>
<evidence type="ECO:0000313" key="3">
    <source>
        <dbReference type="EMBL" id="QJR36211.1"/>
    </source>
</evidence>
<protein>
    <submittedName>
        <fullName evidence="3">Transposase</fullName>
    </submittedName>
</protein>
<gene>
    <name evidence="3" type="ORF">HKW67_12180</name>
</gene>
<proteinExistence type="predicted"/>
<sequence>MIGLPRSTYYRRPREGDESASKADADLRAAIAQVQRDFPGYGYRRITRELRAGPHRANHKRVQRVTQAMLRPRRLAVDHGSSRSRTRYPVRGIPISGQRSSRRAQINSGYPTSPTCGSSGPSSFSRSYWMCSRAR</sequence>
<accession>A0A6M4IVJ2</accession>
<feature type="compositionally biased region" description="Polar residues" evidence="1">
    <location>
        <begin position="97"/>
        <end position="107"/>
    </location>
</feature>